<dbReference type="EMBL" id="AGEE01000038">
    <property type="protein sequence ID" value="EHO08013.1"/>
    <property type="molecule type" value="Genomic_DNA"/>
</dbReference>
<dbReference type="Proteomes" id="UP000004834">
    <property type="component" value="Unassembled WGS sequence"/>
</dbReference>
<accession>A0AAV3F1B7</accession>
<comment type="caution">
    <text evidence="1">The sequence shown here is derived from an EMBL/GenBank/DDBJ whole genome shotgun (WGS) entry which is preliminary data.</text>
</comment>
<dbReference type="RefSeq" id="WP_006264274.1">
    <property type="nucleotide sequence ID" value="NZ_JH590838.1"/>
</dbReference>
<reference evidence="1 2" key="1">
    <citation type="submission" date="2011-11" db="EMBL/GenBank/DDBJ databases">
        <title>The Genome Sequence of Myroides odoratimimus CIP 101113.</title>
        <authorList>
            <person name="Earl A."/>
            <person name="Ward D."/>
            <person name="Feldgarden M."/>
            <person name="Gevers D."/>
            <person name="Huys G."/>
            <person name="Young S.K."/>
            <person name="Zeng Q."/>
            <person name="Gargeya S."/>
            <person name="Fitzgerald M."/>
            <person name="Haas B."/>
            <person name="Abouelleil A."/>
            <person name="Alvarado L."/>
            <person name="Arachchi H.M."/>
            <person name="Berlin A."/>
            <person name="Brown A."/>
            <person name="Chapman S.B."/>
            <person name="Chen Z."/>
            <person name="Dunbar C."/>
            <person name="Freedman E."/>
            <person name="Gearin G."/>
            <person name="Goldberg J."/>
            <person name="Griggs A."/>
            <person name="Gujja S."/>
            <person name="Heiman D."/>
            <person name="Howarth C."/>
            <person name="Larson L."/>
            <person name="Lui A."/>
            <person name="MacDonald P.J.P."/>
            <person name="Montmayeur A."/>
            <person name="Murphy C."/>
            <person name="Neiman D."/>
            <person name="Pearson M."/>
            <person name="Priest M."/>
            <person name="Roberts A."/>
            <person name="Saif S."/>
            <person name="Shea T."/>
            <person name="Shenoy N."/>
            <person name="Sisk P."/>
            <person name="Stolte C."/>
            <person name="Sykes S."/>
            <person name="Wortman J."/>
            <person name="Nusbaum C."/>
            <person name="Birren B."/>
        </authorList>
    </citation>
    <scope>NUCLEOTIDE SEQUENCE [LARGE SCALE GENOMIC DNA]</scope>
    <source>
        <strain evidence="1 2">CIP 101113</strain>
    </source>
</reference>
<evidence type="ECO:0000313" key="2">
    <source>
        <dbReference type="Proteomes" id="UP000004834"/>
    </source>
</evidence>
<proteinExistence type="predicted"/>
<sequence>MKKRVITIGVLMMSGLAFSQVGIGIRAPHKSALLELKADAGEYRGVLIPRIPLKDLTDKSLINKGDVATSLLVFNTTENSVVTPGFYYWKGKEWVRLVNNQDVIDNIDNFPRNKVLGVKGDDLVLEDTKGGKVNTPIKDLNIITTIKEGANGIYTYTNEAGVAQVINVTGSVINNITEILKDEQVVNEIYTNVANNGKAATPADTSIKIDNGGKAVLNPMQVSVAEKGITPNKIAPGAIGTFLITAKNGDVQWVSATDDSIKEILSLNQAITLLKDNGNGTLTYYNEACFDKDGKFIEGSVGESFDSNTLRIESTKDGKYLFFDGRSKDIPVATIDVKQTVVENITEILKENTVKEEIYNTVAAQGKKATGVDAVDIVGGDKAVLNGMTISLKDKGITSAKLKPGGTKQILVTTTKGEVQWVSATDEVIKDAVKHNEKITVLENHHNGTFTYYNEKGVDEQGNVIKDKGIHFDANTLRIEERKGAKGKGIYDFYDGMKTIEKGTPLMTINTRASAIVFDNTTNIVQGDNLQEVIDNILQKIEVAQGKPAAVKGSGILINNQTELAGAVLKEMLLTIADGAISTDKLLDGAVTSYKLRDGAVITEKLGNKAVTTAKIAPGAEKQILVTKSGKAEWVTATDEVIKDIVSAHEAITVVVNNGNGTYSYYNEKGVDAKGQPIEGKGMLIDANTLTIADNGKGEYIFRDGDKHLATIDIQKTVINNITDILNDSNVQNEIYNTVVAKGQKLEAEDMSIHIDGGDKAVLTNAKISVANQGITTAKIKPGADKYLLVTKGGQVQWVPASDSIIGEVIDSKETATLLTVNPNGTFVYQNENDIKNGGAGVEFDANTLKIEEKKGEKGVYVFYDGKTTLSAPLMTIDVAGTVIENIKEILNDTTVQNDIYTTVVAQGKAVTSPKGSIELVDGGKAVLNAMQLDIANEGVTTEMIQEKAVTPAKLAPGAKVGQLLVTNVNKEAQWVDATDEVIQDFLKGNQAITVIDDLGNGKFTYFNEDCFDADGKPNGQPGITFDANTLRIDTEEVGGKNTGKYTFYDKSSTDPLATIHVSEDVINNITTILNSEDVKNQIFSTVASKGKKVESTDGSMAITGGEQAALSQLTINIKEGGVTTSKISSKGAAQGTVLTADGNGKVDFKTPTESVAPAMQGDLIGEDTVIKIEGGKDVLFGADGKETKISINTGGITSKHIQNETIINDDIAPQTIQAGKLDATGATKGAVATVNADGTVSYQPLSTTNITNKGELKVKDGITVDDGKGKVFANVSLGLADGQVAPTKLTPGADKYLLVTKGGKAEWVEANDEIIKDAVNSNETLTILRNIGKGIYTYFNEEAVKNNTAGVDIDVNSLSIDSSKPGVYVFKDLSSDNPLATIEIAEDVINSIVTILGDTEVKTEVYKIVAAQGKAITSTDGSLKIPDDNKAGLADLNIEIAKEGVKTDHIANGQVTAAKLVADGTTQEGFVATVNADGTVSYKSLTSKDVSGRAETLKTDNIIQVDRGDAKADVLFSEATLSIRDGGIGTDQLADESVTADKLSSIGVGKNKILISGDNNEVVWEGLPNLVATAAGDLKGDDIIVVKNADGTTDNAGVKALFKEVQLGIADKSITKEKLSSVKTAGGNENEDLLLVTDGSGGFKYISKSLVDTPTGDLTSTETLSIDNGKDAVLKDISIEVKDKGITPAKISSVGADKNTVLTADGQGNVVYEKLSETAFSGKGAELKSVGSLSIPAGNQAVLKETTIDIAEKGVKTDHIADENVTVAKLKGGVAKQLLITNDGGKAQWVDGTDTIIKDIITAYERVTVLTDQQDGTFTYQNETDIANGTPGIRFNANTLTITDNGKGKYVFTDKSGNGDLATIDIQATVINNITELLKDINVKEEVYNVVASQGKKVSEGDAIAITGGDKATLSEMTIGLKDGGVTPAKISSVGADENAVLTADGQGKVAYVKLSETAFDGKGAELKSDGSLEIPQDNKAILEETTIGIANSGVQNKHIASKAVTTEKIGTNEPEGKVLTSNGEGGAAFRTLKEVVGQQGKAIKGDSAIKVEGGTQAALTEVTLSLNNSSITNEKLATDAVSGDKIQNQTITATKMVGEQSSTILVTDGGGNVKWADANENVIKDMVKHVESLTLLRDNTDGTFTYFNEDQVDNKGNVVSGAKGVTFDANTLTVDTKTPGVYILKDKSTKENLAVIDTRASHIIFEGDNIEYNNVEEAIVSITKKIEQLEKVEIQKAPLSGKGILVDGKASVADVVFKAVELSIADNAITTSKIVDENITPQKIKGGKAKQLLVTNTTGKTEWVDASSDIIKEMVQTQERVTVLEDNEDGTFTYFSEKDIDKDGNKIGAGVNFDANTLKIEVAGKGKYDFYDKSQEAPLATIDVAHDVIENILEILKEEKVKEEIYNTVVAQGKKVSTDNAIEVVGGEQAALSEMTISLKNSGVTTEKIKDQAVTEEKLFAGEGKENFVPVVQSDGTVRYQPMSAVVTGKMLTLDTSLTATGDTSKALLEALDLKVSEAGIGNEHLQSLSVTSDKISSKQGALIAGKGDVLTADGVGNTAFYSAKEIVNKATQRDLKGEEDVIVVEGGENVLFGEAIEKTIISINKGGIKGGDKGHIAAGTIQDSNIANQSITIGKLNAENAQEGTVATVGKNGIVSYEPITTAAITGKGSIAVRDGLTVSDNGADKVFFNVSLGIADTSISVSKLDGGGAVAGSVATVGANGQSVSYQPISTTILANKGTLSTDGVIVVDNGVDKLLADAKISIADGGITNTQLGEKAVMANNISSEGIGEKHVLVSGENGEVVWGELGDIVTNTAGNLTTDDIIEITQGDGVNSLLANVGLGVKNNSITSDKLSSKKDNVPVDIDYILVTDGKGGFDYVEKEAVQAGGVDLNIGTALEFTNGTTGKNAVLAPTSIDVKSGGVSTDKLAVGAVTVDKISSGDAVANTVLTSIGEGKVAYKALNNTAFEGEGADLKSDGSIKVGVKDNKALLKETSIEIAKDGVKTEHLSSKAVTVEKINPEKAVKGAVLSVDDKGNAVFQGLDAVAQTQGKAITSTGKSLEIAGNKAALQDVNIDVAIEGIKANHIGAREVTVDKIASGEMGAGLLLATDGQGGAEFKDVEEAMSEIGKPLAGGTGITITGGGKEHALLGDATVNIAESGVGELQLANGAVTTSKIAAKNVTSDKLSSKEKDKVVDPGMVLTADGKGGVEFKSPSGVTTTGELKGSTIIAVNGGKDALLKEASLDIKESSITDIYLADNAVSTNKLQGKAVTVEKIKSNSGTGNAAAGTVLTADGSGNVKYGKMSDNGKFLKTDGTGPISIKTADHGRIVLEETTINIKDKGISQKYIADEAITTDKLGLGAVTTAKIADDAVGYKELKKDAVHDDVIQDRGIENRKISSHGSPEFEVLTSDGKGGTRWAKVAGNDSGTGDLDNSSTIEVASGDGEGALFNDLTLEVREGAIENKHIKEESVKVEKLSSLDAANKQAPQGQVLASDGNGGVEWKDGGSANKTAMPKFFYAPSFYITVEPGEEETIDVYEYYKQQFGNPKVVNSKAQRKTLPVLKPVELDYYVLYYDEEVFEWVTISDYGDLEYKVRNNAQVSTNTYFNIVFSVRD</sequence>
<organism evidence="1 2">
    <name type="scientific">Myroides odoratimimus CIP 101113</name>
    <dbReference type="NCBI Taxonomy" id="883154"/>
    <lineage>
        <taxon>Bacteria</taxon>
        <taxon>Pseudomonadati</taxon>
        <taxon>Bacteroidota</taxon>
        <taxon>Flavobacteriia</taxon>
        <taxon>Flavobacteriales</taxon>
        <taxon>Flavobacteriaceae</taxon>
        <taxon>Myroides</taxon>
    </lineage>
</organism>
<gene>
    <name evidence="1" type="ORF">HMPREF9715_02775</name>
</gene>
<protein>
    <submittedName>
        <fullName evidence="1">Uncharacterized protein</fullName>
    </submittedName>
</protein>
<evidence type="ECO:0000313" key="1">
    <source>
        <dbReference type="EMBL" id="EHO08013.1"/>
    </source>
</evidence>
<name>A0AAV3F1B7_9FLAO</name>